<evidence type="ECO:0000313" key="4">
    <source>
        <dbReference type="Proteomes" id="UP001501842"/>
    </source>
</evidence>
<keyword evidence="4" id="KW-1185">Reference proteome</keyword>
<feature type="transmembrane region" description="Helical" evidence="2">
    <location>
        <begin position="6"/>
        <end position="27"/>
    </location>
</feature>
<name>A0ABN3UPU0_9ACTN</name>
<protein>
    <recommendedName>
        <fullName evidence="5">2TM domain-containing protein</fullName>
    </recommendedName>
</protein>
<keyword evidence="2" id="KW-1133">Transmembrane helix</keyword>
<evidence type="ECO:0000256" key="1">
    <source>
        <dbReference type="SAM" id="MobiDB-lite"/>
    </source>
</evidence>
<feature type="transmembrane region" description="Helical" evidence="2">
    <location>
        <begin position="152"/>
        <end position="171"/>
    </location>
</feature>
<feature type="transmembrane region" description="Helical" evidence="2">
    <location>
        <begin position="65"/>
        <end position="83"/>
    </location>
</feature>
<evidence type="ECO:0008006" key="5">
    <source>
        <dbReference type="Google" id="ProtNLM"/>
    </source>
</evidence>
<dbReference type="RefSeq" id="WP_344456579.1">
    <property type="nucleotide sequence ID" value="NZ_BAAATZ010000034.1"/>
</dbReference>
<reference evidence="3 4" key="1">
    <citation type="journal article" date="2019" name="Int. J. Syst. Evol. Microbiol.">
        <title>The Global Catalogue of Microorganisms (GCM) 10K type strain sequencing project: providing services to taxonomists for standard genome sequencing and annotation.</title>
        <authorList>
            <consortium name="The Broad Institute Genomics Platform"/>
            <consortium name="The Broad Institute Genome Sequencing Center for Infectious Disease"/>
            <person name="Wu L."/>
            <person name="Ma J."/>
        </authorList>
    </citation>
    <scope>NUCLEOTIDE SEQUENCE [LARGE SCALE GENOMIC DNA]</scope>
    <source>
        <strain evidence="3 4">JCM 8201</strain>
    </source>
</reference>
<evidence type="ECO:0000313" key="3">
    <source>
        <dbReference type="EMBL" id="GAA2737011.1"/>
    </source>
</evidence>
<gene>
    <name evidence="3" type="ORF">GCM10010439_65510</name>
</gene>
<proteinExistence type="predicted"/>
<feature type="transmembrane region" description="Helical" evidence="2">
    <location>
        <begin position="34"/>
        <end position="53"/>
    </location>
</feature>
<feature type="transmembrane region" description="Helical" evidence="2">
    <location>
        <begin position="122"/>
        <end position="140"/>
    </location>
</feature>
<dbReference type="EMBL" id="BAAATZ010000034">
    <property type="protein sequence ID" value="GAA2737011.1"/>
    <property type="molecule type" value="Genomic_DNA"/>
</dbReference>
<feature type="compositionally biased region" description="Basic and acidic residues" evidence="1">
    <location>
        <begin position="199"/>
        <end position="208"/>
    </location>
</feature>
<feature type="region of interest" description="Disordered" evidence="1">
    <location>
        <begin position="178"/>
        <end position="208"/>
    </location>
</feature>
<sequence length="208" mass="22033">MLVAMIIGAEVAFWVILALGLLVRYALRMPRLGGALLLAVPLVDLVLLAVTFLDLRGGGDVGGVHGLAAVYLGVSVGFGHHIIGRMDAWAAYRFDGAPRPVKPEKGSAARARYEAVQFGRHAVAWAVGSALLMLGVWYVGDAERTQPFLSLAGLWTVVLIVDGAVTGYDVLQNLWSRGGGSARTAGKGESSVRYATKSDASREKRSLS</sequence>
<keyword evidence="2" id="KW-0472">Membrane</keyword>
<comment type="caution">
    <text evidence="3">The sequence shown here is derived from an EMBL/GenBank/DDBJ whole genome shotgun (WGS) entry which is preliminary data.</text>
</comment>
<organism evidence="3 4">
    <name type="scientific">Actinocorallia aurantiaca</name>
    <dbReference type="NCBI Taxonomy" id="46204"/>
    <lineage>
        <taxon>Bacteria</taxon>
        <taxon>Bacillati</taxon>
        <taxon>Actinomycetota</taxon>
        <taxon>Actinomycetes</taxon>
        <taxon>Streptosporangiales</taxon>
        <taxon>Thermomonosporaceae</taxon>
        <taxon>Actinocorallia</taxon>
    </lineage>
</organism>
<accession>A0ABN3UPU0</accession>
<evidence type="ECO:0000256" key="2">
    <source>
        <dbReference type="SAM" id="Phobius"/>
    </source>
</evidence>
<keyword evidence="2" id="KW-0812">Transmembrane</keyword>
<dbReference type="Proteomes" id="UP001501842">
    <property type="component" value="Unassembled WGS sequence"/>
</dbReference>